<evidence type="ECO:0000313" key="4">
    <source>
        <dbReference type="EMBL" id="PIK61781.1"/>
    </source>
</evidence>
<comment type="caution">
    <text evidence="4">The sequence shown here is derived from an EMBL/GenBank/DDBJ whole genome shotgun (WGS) entry which is preliminary data.</text>
</comment>
<dbReference type="STRING" id="307972.A0A2G8LNE9"/>
<dbReference type="EMBL" id="MRZV01000024">
    <property type="protein sequence ID" value="PIK61781.1"/>
    <property type="molecule type" value="Genomic_DNA"/>
</dbReference>
<evidence type="ECO:0000313" key="5">
    <source>
        <dbReference type="Proteomes" id="UP000230750"/>
    </source>
</evidence>
<dbReference type="Proteomes" id="UP000230750">
    <property type="component" value="Unassembled WGS sequence"/>
</dbReference>
<dbReference type="Gene3D" id="3.40.30.10">
    <property type="entry name" value="Glutaredoxin"/>
    <property type="match status" value="1"/>
</dbReference>
<dbReference type="AlphaFoldDB" id="A0A2G8LNE9"/>
<evidence type="ECO:0000256" key="2">
    <source>
        <dbReference type="ARBA" id="ARBA00022559"/>
    </source>
</evidence>
<comment type="similarity">
    <text evidence="1">Belongs to the glutathione peroxidase family.</text>
</comment>
<organism evidence="4 5">
    <name type="scientific">Stichopus japonicus</name>
    <name type="common">Sea cucumber</name>
    <dbReference type="NCBI Taxonomy" id="307972"/>
    <lineage>
        <taxon>Eukaryota</taxon>
        <taxon>Metazoa</taxon>
        <taxon>Echinodermata</taxon>
        <taxon>Eleutherozoa</taxon>
        <taxon>Echinozoa</taxon>
        <taxon>Holothuroidea</taxon>
        <taxon>Aspidochirotacea</taxon>
        <taxon>Aspidochirotida</taxon>
        <taxon>Stichopodidae</taxon>
        <taxon>Apostichopus</taxon>
    </lineage>
</organism>
<proteinExistence type="inferred from homology"/>
<keyword evidence="3" id="KW-0560">Oxidoreductase</keyword>
<dbReference type="Pfam" id="PF00255">
    <property type="entry name" value="GSHPx"/>
    <property type="match status" value="1"/>
</dbReference>
<dbReference type="SUPFAM" id="SSF52833">
    <property type="entry name" value="Thioredoxin-like"/>
    <property type="match status" value="1"/>
</dbReference>
<dbReference type="GO" id="GO:0006979">
    <property type="term" value="P:response to oxidative stress"/>
    <property type="evidence" value="ECO:0007669"/>
    <property type="project" value="InterPro"/>
</dbReference>
<gene>
    <name evidence="4" type="ORF">BSL78_01236</name>
</gene>
<keyword evidence="5" id="KW-1185">Reference proteome</keyword>
<name>A0A2G8LNE9_STIJA</name>
<dbReference type="PANTHER" id="PTHR11592:SF78">
    <property type="entry name" value="GLUTATHIONE PEROXIDASE"/>
    <property type="match status" value="1"/>
</dbReference>
<dbReference type="InterPro" id="IPR000889">
    <property type="entry name" value="Glutathione_peroxidase"/>
</dbReference>
<dbReference type="GO" id="GO:0004601">
    <property type="term" value="F:peroxidase activity"/>
    <property type="evidence" value="ECO:0007669"/>
    <property type="project" value="UniProtKB-KW"/>
</dbReference>
<sequence length="110" mass="12609">MNCLRYVRPGANFKPRFNLMAKVDVNGSKCHPVYKYLKQRLPLVQYYAKLGNHSCTSTPSATFQSDIDDNFEKFLINRDGKPVKRLTAASTQSELEEEIDTLLMKTSTHH</sequence>
<dbReference type="OrthoDB" id="446890at2759"/>
<dbReference type="InterPro" id="IPR036249">
    <property type="entry name" value="Thioredoxin-like_sf"/>
</dbReference>
<evidence type="ECO:0000256" key="3">
    <source>
        <dbReference type="ARBA" id="ARBA00023002"/>
    </source>
</evidence>
<protein>
    <submittedName>
        <fullName evidence="4">Selenium-dependent glutathione peroxidase</fullName>
    </submittedName>
</protein>
<accession>A0A2G8LNE9</accession>
<keyword evidence="2 4" id="KW-0575">Peroxidase</keyword>
<dbReference type="PROSITE" id="PS51355">
    <property type="entry name" value="GLUTATHIONE_PEROXID_3"/>
    <property type="match status" value="1"/>
</dbReference>
<evidence type="ECO:0000256" key="1">
    <source>
        <dbReference type="ARBA" id="ARBA00006926"/>
    </source>
</evidence>
<dbReference type="PANTHER" id="PTHR11592">
    <property type="entry name" value="GLUTATHIONE PEROXIDASE"/>
    <property type="match status" value="1"/>
</dbReference>
<reference evidence="4 5" key="1">
    <citation type="journal article" date="2017" name="PLoS Biol.">
        <title>The sea cucumber genome provides insights into morphological evolution and visceral regeneration.</title>
        <authorList>
            <person name="Zhang X."/>
            <person name="Sun L."/>
            <person name="Yuan J."/>
            <person name="Sun Y."/>
            <person name="Gao Y."/>
            <person name="Zhang L."/>
            <person name="Li S."/>
            <person name="Dai H."/>
            <person name="Hamel J.F."/>
            <person name="Liu C."/>
            <person name="Yu Y."/>
            <person name="Liu S."/>
            <person name="Lin W."/>
            <person name="Guo K."/>
            <person name="Jin S."/>
            <person name="Xu P."/>
            <person name="Storey K.B."/>
            <person name="Huan P."/>
            <person name="Zhang T."/>
            <person name="Zhou Y."/>
            <person name="Zhang J."/>
            <person name="Lin C."/>
            <person name="Li X."/>
            <person name="Xing L."/>
            <person name="Huo D."/>
            <person name="Sun M."/>
            <person name="Wang L."/>
            <person name="Mercier A."/>
            <person name="Li F."/>
            <person name="Yang H."/>
            <person name="Xiang J."/>
        </authorList>
    </citation>
    <scope>NUCLEOTIDE SEQUENCE [LARGE SCALE GENOMIC DNA]</scope>
    <source>
        <strain evidence="4">Shaxun</strain>
        <tissue evidence="4">Muscle</tissue>
    </source>
</reference>